<proteinExistence type="predicted"/>
<dbReference type="AlphaFoldDB" id="A0A379SF60"/>
<evidence type="ECO:0000313" key="2">
    <source>
        <dbReference type="Proteomes" id="UP000254332"/>
    </source>
</evidence>
<dbReference type="Proteomes" id="UP000254332">
    <property type="component" value="Unassembled WGS sequence"/>
</dbReference>
<accession>A0A379SF60</accession>
<sequence>MEPDGEIQALMPAWMQKAKANGIFDSMQAGGETDEWKVSAGTPVGFMGYEEYPGR</sequence>
<gene>
    <name evidence="1" type="ORF">NCTC10718_04144</name>
</gene>
<organism evidence="1 2">
    <name type="scientific">Salmonella enterica</name>
    <name type="common">Salmonella choleraesuis</name>
    <dbReference type="NCBI Taxonomy" id="28901"/>
    <lineage>
        <taxon>Bacteria</taxon>
        <taxon>Pseudomonadati</taxon>
        <taxon>Pseudomonadota</taxon>
        <taxon>Gammaproteobacteria</taxon>
        <taxon>Enterobacterales</taxon>
        <taxon>Enterobacteriaceae</taxon>
        <taxon>Salmonella</taxon>
    </lineage>
</organism>
<protein>
    <submittedName>
        <fullName evidence="1">Uncharacterized protein</fullName>
    </submittedName>
</protein>
<reference evidence="1 2" key="1">
    <citation type="submission" date="2018-06" db="EMBL/GenBank/DDBJ databases">
        <authorList>
            <consortium name="Pathogen Informatics"/>
            <person name="Doyle S."/>
        </authorList>
    </citation>
    <scope>NUCLEOTIDE SEQUENCE [LARGE SCALE GENOMIC DNA]</scope>
    <source>
        <strain evidence="1 2">NCTC10718</strain>
    </source>
</reference>
<dbReference type="EMBL" id="UGWQ01000002">
    <property type="protein sequence ID" value="SUG26854.1"/>
    <property type="molecule type" value="Genomic_DNA"/>
</dbReference>
<evidence type="ECO:0000313" key="1">
    <source>
        <dbReference type="EMBL" id="SUG26854.1"/>
    </source>
</evidence>
<name>A0A379SF60_SALER</name>